<gene>
    <name evidence="1" type="ORF">ACFTOW_08990</name>
</gene>
<dbReference type="RefSeq" id="WP_379914799.1">
    <property type="nucleotide sequence ID" value="NZ_JBHUDD010000052.1"/>
</dbReference>
<evidence type="ECO:0000313" key="2">
    <source>
        <dbReference type="Proteomes" id="UP001597186"/>
    </source>
</evidence>
<sequence length="187" mass="20255">MTLRLSRRLILPAALIAALVQTALAGKMIVDRAALLRDGAEVVLATGFVDPRDLFRGHYVVLNLTISQLPKDSVAVSGSPILGNPVWVELTAAPDSDFWQPARLHAALPDMAQAPVLRGTLVGDYGDIYSIQFPIDRFFAPKLRAQELEDLRAESRLGVILALAPDGEAAIKGITVDGARLYEEPLY</sequence>
<name>A0ABW4EGC2_9RHOB</name>
<organism evidence="1 2">
    <name type="scientific">Lacimonas salitolerans</name>
    <dbReference type="NCBI Taxonomy" id="1323750"/>
    <lineage>
        <taxon>Bacteria</taxon>
        <taxon>Pseudomonadati</taxon>
        <taxon>Pseudomonadota</taxon>
        <taxon>Alphaproteobacteria</taxon>
        <taxon>Rhodobacterales</taxon>
        <taxon>Paracoccaceae</taxon>
        <taxon>Lacimonas</taxon>
    </lineage>
</organism>
<accession>A0ABW4EGC2</accession>
<dbReference type="Proteomes" id="UP001597186">
    <property type="component" value="Unassembled WGS sequence"/>
</dbReference>
<reference evidence="2" key="1">
    <citation type="journal article" date="2019" name="Int. J. Syst. Evol. Microbiol.">
        <title>The Global Catalogue of Microorganisms (GCM) 10K type strain sequencing project: providing services to taxonomists for standard genome sequencing and annotation.</title>
        <authorList>
            <consortium name="The Broad Institute Genomics Platform"/>
            <consortium name="The Broad Institute Genome Sequencing Center for Infectious Disease"/>
            <person name="Wu L."/>
            <person name="Ma J."/>
        </authorList>
    </citation>
    <scope>NUCLEOTIDE SEQUENCE [LARGE SCALE GENOMIC DNA]</scope>
    <source>
        <strain evidence="2">CGMCC 1.12477</strain>
    </source>
</reference>
<dbReference type="InterPro" id="IPR025833">
    <property type="entry name" value="GDYXXLXY"/>
</dbReference>
<protein>
    <submittedName>
        <fullName evidence="1">GDYXXLXY domain-containing protein</fullName>
    </submittedName>
</protein>
<keyword evidence="2" id="KW-1185">Reference proteome</keyword>
<dbReference type="EMBL" id="JBHUDD010000052">
    <property type="protein sequence ID" value="MFD1509536.1"/>
    <property type="molecule type" value="Genomic_DNA"/>
</dbReference>
<dbReference type="Pfam" id="PF14345">
    <property type="entry name" value="GDYXXLXY"/>
    <property type="match status" value="1"/>
</dbReference>
<proteinExistence type="predicted"/>
<evidence type="ECO:0000313" key="1">
    <source>
        <dbReference type="EMBL" id="MFD1509536.1"/>
    </source>
</evidence>
<comment type="caution">
    <text evidence="1">The sequence shown here is derived from an EMBL/GenBank/DDBJ whole genome shotgun (WGS) entry which is preliminary data.</text>
</comment>